<name>A0A4R5DA41_9BACT</name>
<comment type="caution">
    <text evidence="3">The sequence shown here is derived from an EMBL/GenBank/DDBJ whole genome shotgun (WGS) entry which is preliminary data.</text>
</comment>
<dbReference type="InterPro" id="IPR001466">
    <property type="entry name" value="Beta-lactam-related"/>
</dbReference>
<dbReference type="Gene3D" id="2.40.128.600">
    <property type="match status" value="1"/>
</dbReference>
<evidence type="ECO:0000313" key="3">
    <source>
        <dbReference type="EMBL" id="TDE10466.1"/>
    </source>
</evidence>
<accession>A0A4R5DA41</accession>
<keyword evidence="3" id="KW-0378">Hydrolase</keyword>
<dbReference type="Pfam" id="PF00144">
    <property type="entry name" value="Beta-lactamase"/>
    <property type="match status" value="1"/>
</dbReference>
<dbReference type="OrthoDB" id="1522765at2"/>
<dbReference type="Pfam" id="PF11954">
    <property type="entry name" value="DUF3471"/>
    <property type="match status" value="1"/>
</dbReference>
<dbReference type="AlphaFoldDB" id="A0A4R5DA41"/>
<dbReference type="Proteomes" id="UP000294850">
    <property type="component" value="Unassembled WGS sequence"/>
</dbReference>
<dbReference type="GO" id="GO:0016787">
    <property type="term" value="F:hydrolase activity"/>
    <property type="evidence" value="ECO:0007669"/>
    <property type="project" value="UniProtKB-KW"/>
</dbReference>
<evidence type="ECO:0000259" key="1">
    <source>
        <dbReference type="Pfam" id="PF00144"/>
    </source>
</evidence>
<organism evidence="3 4">
    <name type="scientific">Dyadobacter psychrotolerans</name>
    <dbReference type="NCBI Taxonomy" id="2541721"/>
    <lineage>
        <taxon>Bacteria</taxon>
        <taxon>Pseudomonadati</taxon>
        <taxon>Bacteroidota</taxon>
        <taxon>Cytophagia</taxon>
        <taxon>Cytophagales</taxon>
        <taxon>Spirosomataceae</taxon>
        <taxon>Dyadobacter</taxon>
    </lineage>
</organism>
<dbReference type="PANTHER" id="PTHR46825:SF15">
    <property type="entry name" value="BETA-LACTAMASE-RELATED DOMAIN-CONTAINING PROTEIN"/>
    <property type="match status" value="1"/>
</dbReference>
<dbReference type="SUPFAM" id="SSF56601">
    <property type="entry name" value="beta-lactamase/transpeptidase-like"/>
    <property type="match status" value="1"/>
</dbReference>
<evidence type="ECO:0000313" key="4">
    <source>
        <dbReference type="Proteomes" id="UP000294850"/>
    </source>
</evidence>
<sequence length="496" mass="56732">MKNLLTILLILTALNGFTQDRISRKQIKEFDKYVETVRKEWEVPGLSITVVKDGKVIFKKGYGVKEIGKPDPVDTQTLFACASTTKAMTVALMAMLVDEGKIKWDDPVYKYLPELQLYDSYVTRELKIRDLLIHDSGLGNTDFFTGAMNIPVNEMFRRMALIKPQYSMRAGFEYQNIMYSAAGRIIERLTGKLWSDVIQERIFTPLKMTSTAPKRKFIKTQNQTRPHYKINDTIQVIDYGIDSEIGSAGAVWSCADDISKWVICMLDSGKYEGGRLISAESWTEIFKPQTMFPVEEYPTLKIVKPNWMTYGLGWYQHDYKGKKINFHTGSHAGLTAITAQLPEENLGIFVFGNYDHAELRHVLMYKAFDHFALGGERDWNAEFKALYDKMKLDSKKKALELIAKRSPNTFPSLPFAQYAGRYTSPLYGDATITVEDNILYVNVNNVLKAKLYHWHYDVFNGPFEKAWHGKATARFTLGATGKVDTLVFDGMDFKRI</sequence>
<keyword evidence="4" id="KW-1185">Reference proteome</keyword>
<dbReference type="EMBL" id="SMFL01000015">
    <property type="protein sequence ID" value="TDE10466.1"/>
    <property type="molecule type" value="Genomic_DNA"/>
</dbReference>
<protein>
    <submittedName>
        <fullName evidence="3">Serine hydrolase</fullName>
    </submittedName>
</protein>
<dbReference type="InterPro" id="IPR021860">
    <property type="entry name" value="Peptidase_S12_Pab87-rel_C"/>
</dbReference>
<evidence type="ECO:0000259" key="2">
    <source>
        <dbReference type="Pfam" id="PF11954"/>
    </source>
</evidence>
<proteinExistence type="predicted"/>
<feature type="domain" description="Peptidase S12 Pab87-related C-terminal" evidence="2">
    <location>
        <begin position="405"/>
        <end position="491"/>
    </location>
</feature>
<feature type="domain" description="Beta-lactamase-related" evidence="1">
    <location>
        <begin position="34"/>
        <end position="357"/>
    </location>
</feature>
<dbReference type="Gene3D" id="3.40.710.10">
    <property type="entry name" value="DD-peptidase/beta-lactamase superfamily"/>
    <property type="match status" value="1"/>
</dbReference>
<dbReference type="PANTHER" id="PTHR46825">
    <property type="entry name" value="D-ALANYL-D-ALANINE-CARBOXYPEPTIDASE/ENDOPEPTIDASE AMPH"/>
    <property type="match status" value="1"/>
</dbReference>
<gene>
    <name evidence="3" type="ORF">E0F88_27680</name>
</gene>
<dbReference type="RefSeq" id="WP_131961588.1">
    <property type="nucleotide sequence ID" value="NZ_SMFL01000015.1"/>
</dbReference>
<reference evidence="3 4" key="1">
    <citation type="submission" date="2019-03" db="EMBL/GenBank/DDBJ databases">
        <title>Dyadobacter AR-3-6 sp. nov., isolated from arctic soil.</title>
        <authorList>
            <person name="Chaudhary D.K."/>
        </authorList>
    </citation>
    <scope>NUCLEOTIDE SEQUENCE [LARGE SCALE GENOMIC DNA]</scope>
    <source>
        <strain evidence="3 4">AR-3-6</strain>
    </source>
</reference>
<dbReference type="InterPro" id="IPR012338">
    <property type="entry name" value="Beta-lactam/transpept-like"/>
</dbReference>
<dbReference type="InterPro" id="IPR050491">
    <property type="entry name" value="AmpC-like"/>
</dbReference>